<evidence type="ECO:0000313" key="1">
    <source>
        <dbReference type="EMBL" id="ABP71712.1"/>
    </source>
</evidence>
<dbReference type="EMBL" id="CP000661">
    <property type="protein sequence ID" value="ABP71712.1"/>
    <property type="molecule type" value="Genomic_DNA"/>
</dbReference>
<protein>
    <submittedName>
        <fullName evidence="1">Membrane protein-like protein</fullName>
    </submittedName>
</protein>
<dbReference type="HOGENOM" id="CLU_032303_0_0_5"/>
<dbReference type="STRING" id="349102.Rsph17025_2825"/>
<dbReference type="eggNOG" id="COG4325">
    <property type="taxonomic scope" value="Bacteria"/>
</dbReference>
<name>A4WWE8_CERS5</name>
<dbReference type="KEGG" id="rsq:Rsph17025_2825"/>
<organism evidence="1">
    <name type="scientific">Cereibacter sphaeroides (strain ATCC 17025 / ATH 2.4.3)</name>
    <name type="common">Rhodobacter sphaeroides</name>
    <dbReference type="NCBI Taxonomy" id="349102"/>
    <lineage>
        <taxon>Bacteria</taxon>
        <taxon>Pseudomonadati</taxon>
        <taxon>Pseudomonadota</taxon>
        <taxon>Alphaproteobacteria</taxon>
        <taxon>Rhodobacterales</taxon>
        <taxon>Paracoccaceae</taxon>
        <taxon>Cereibacter</taxon>
    </lineage>
</organism>
<accession>A4WWE8</accession>
<gene>
    <name evidence="1" type="ordered locus">Rsph17025_2825</name>
</gene>
<dbReference type="Pfam" id="PF10011">
    <property type="entry name" value="DUF2254"/>
    <property type="match status" value="1"/>
</dbReference>
<reference evidence="1" key="1">
    <citation type="submission" date="2007-04" db="EMBL/GenBank/DDBJ databases">
        <title>Complete sequence of chromosome of Rhodobacter sphaeroides ATCC 17025.</title>
        <authorList>
            <consortium name="US DOE Joint Genome Institute"/>
            <person name="Copeland A."/>
            <person name="Lucas S."/>
            <person name="Lapidus A."/>
            <person name="Barry K."/>
            <person name="Detter J.C."/>
            <person name="Glavina del Rio T."/>
            <person name="Hammon N."/>
            <person name="Israni S."/>
            <person name="Dalin E."/>
            <person name="Tice H."/>
            <person name="Pitluck S."/>
            <person name="Chertkov O."/>
            <person name="Brettin T."/>
            <person name="Bruce D."/>
            <person name="Han C."/>
            <person name="Schmutz J."/>
            <person name="Larimer F."/>
            <person name="Land M."/>
            <person name="Hauser L."/>
            <person name="Kyrpides N."/>
            <person name="Kim E."/>
            <person name="Richardson P."/>
            <person name="Mackenzie C."/>
            <person name="Choudhary M."/>
            <person name="Donohue T.J."/>
            <person name="Kaplan S."/>
        </authorList>
    </citation>
    <scope>NUCLEOTIDE SEQUENCE [LARGE SCALE GENOMIC DNA]</scope>
    <source>
        <strain evidence="1">ATCC 17025</strain>
    </source>
</reference>
<dbReference type="BioCyc" id="RSPH349102:G1G8M-2916-MONOMER"/>
<sequence length="426" mass="45796">MGKAAFLSRTAGLFAQARQSLWFTPALYAVVAVTVLLLAPVIAPFIPPDLVELIGLDGVYDLLDALANTLLAVAIFSLGIMASSMQAAAGAATPRARPLLMKDRTAQNAISTFIGGFIFAIVGLVGLSTEYYNDASRVVLFLASCVVILAVILALIRWIGRLTGLGDVSEVTDLLEETVKEALAAHARDPFFGGVRKDGADRGGFDLFPRGFGHVQAVDGERLAALVEDRRLSLHLLVRPGAYVDPKRPVLRAAEPFDEETADALLATLTIGPERRFETDPRYGLIALSEIASRALSPGVNDPGTAIGVIGTAVRVLAYWSDKLQATPEVRHPRLHVVPLAAADVMEDAFRWIARDGAGQLEVQIRLQKALATLAAHDPRLFGTAARLLSRESLARAAQAMKMHQDLDRLRLEVAQLAALGEHPER</sequence>
<dbReference type="InterPro" id="IPR018723">
    <property type="entry name" value="DUF2254_membrane"/>
</dbReference>
<dbReference type="AlphaFoldDB" id="A4WWE8"/>
<proteinExistence type="predicted"/>